<proteinExistence type="predicted"/>
<dbReference type="Pfam" id="PF11985">
    <property type="entry name" value="Phage_Mu_Gp27"/>
    <property type="match status" value="1"/>
</dbReference>
<dbReference type="RefSeq" id="WP_014129913.1">
    <property type="nucleotide sequence ID" value="NC_016078.1"/>
</dbReference>
<reference evidence="1 2" key="1">
    <citation type="journal article" date="2012" name="J. Bacteriol.">
        <title>Complete genome sequence of Pelagibacterium halotolerans B2T.</title>
        <authorList>
            <person name="Huo Y.Y."/>
            <person name="Cheng H."/>
            <person name="Han X.F."/>
            <person name="Jiang X.W."/>
            <person name="Sun C."/>
            <person name="Zhang X.Q."/>
            <person name="Zhu X.F."/>
            <person name="Liu Y.F."/>
            <person name="Li P.F."/>
            <person name="Ni P.X."/>
            <person name="Wu M."/>
        </authorList>
    </citation>
    <scope>NUCLEOTIDE SEQUENCE [LARGE SCALE GENOMIC DNA]</scope>
    <source>
        <strain evidence="2">DSM 22347 / JCM 15775 / CGMCC 1.7692 / B2</strain>
    </source>
</reference>
<organism evidence="1 2">
    <name type="scientific">Pelagibacterium halotolerans (strain DSM 22347 / JCM 15775 / CGMCC 1.7692 / B2)</name>
    <dbReference type="NCBI Taxonomy" id="1082931"/>
    <lineage>
        <taxon>Bacteria</taxon>
        <taxon>Pseudomonadati</taxon>
        <taxon>Pseudomonadota</taxon>
        <taxon>Alphaproteobacteria</taxon>
        <taxon>Hyphomicrobiales</taxon>
        <taxon>Devosiaceae</taxon>
        <taxon>Pelagibacterium</taxon>
    </lineage>
</organism>
<dbReference type="EMBL" id="CP003075">
    <property type="protein sequence ID" value="AEQ50764.1"/>
    <property type="molecule type" value="Genomic_DNA"/>
</dbReference>
<dbReference type="InterPro" id="IPR021874">
    <property type="entry name" value="Phage_Mu_Gp27"/>
</dbReference>
<dbReference type="AlphaFoldDB" id="G4RDD8"/>
<dbReference type="KEGG" id="phl:KKY_725"/>
<protein>
    <submittedName>
        <fullName evidence="1">Mu-like phage gp27</fullName>
    </submittedName>
</protein>
<dbReference type="eggNOG" id="ENOG5032UAT">
    <property type="taxonomic scope" value="Bacteria"/>
</dbReference>
<name>G4RDD8_PELHB</name>
<dbReference type="PATRIC" id="fig|1082931.4.peg.720"/>
<evidence type="ECO:0000313" key="2">
    <source>
        <dbReference type="Proteomes" id="UP000008850"/>
    </source>
</evidence>
<dbReference type="HOGENOM" id="CLU_120444_0_0_5"/>
<gene>
    <name evidence="1" type="ordered locus">KKY_725</name>
</gene>
<sequence>MRQRRVLSSLDLLPEEAREDVLWAMAELNKMERFQSDILDDFNERLASKGLGPISKSAFNRRAVRLKNWTQKLEERRHLYSGIAERLTPEEIGKTDIVLSEFLKVLIDELSDGVTTPKGAMELARAYRDTVTAQKSSADHRRQMEAEARAKLEKAVGEVAGEVERAGQPVDAAQVLRLIRKAYGIEEDV</sequence>
<keyword evidence="2" id="KW-1185">Reference proteome</keyword>
<accession>G4RDD8</accession>
<evidence type="ECO:0000313" key="1">
    <source>
        <dbReference type="EMBL" id="AEQ50764.1"/>
    </source>
</evidence>
<dbReference type="Proteomes" id="UP000008850">
    <property type="component" value="Chromosome"/>
</dbReference>
<dbReference type="STRING" id="1082931.KKY_725"/>